<dbReference type="OrthoDB" id="3538943at2759"/>
<sequence>MNPVSPWLAALAEQCLLFYLGRNSQDGIEVEDLEGCLSFSVRGLVMPAIIDKWGQGDGDRATLTDSKNQIDAIFSRDSLNEHEASSPCPPTIKEGPKKQLIELLDVRLALVYSTSSPEIELRVNRFRIRWNQVTKGEPPKPKLKKTPAIKVLLKEACQKTQKSSVDARPNGQEDIALAEPSISPFDQRASPDSQFESMGSQFFSQVLSNTNHDTQRNNNRRNHVSLDKEAILGLLRPSAGLIHTSTETPSLPLGSSNSTQSALSDGKTPIESGEHSSYRPSSTLAEAGCPDISDANAPRPNASQDIVDPAAIETQSASSSIDLVDRDETVNREEQKKDDVSKKRQRDSTDAHSLTSPDGTDSQRLRKPGITSPSNKRQRTDTGEMTQMDLNEIKEIRNEPEPEPVLSELLNLPTHQLLPDPWNVMTKISTSDVHIPKEQADLFEPLVWIQQGSGESTPMCHVPPRLLTRWNDIAQRRKLLAKKDQRGGNPTPSPQDINRSGSVAESETNSQISEPFSHWSASPERTPGKILPPNSPSPRKSRNIREGATPSGTQSSAYQTAEDGDVDMANGSHTTSQPAREVVPSRSIPDIVAHRASQYPEDSTMILKEAESRYQNPGDAPSQEHNHSDPSIEIEEQTPKPIQEPRDGMRSACPPATPESHQPESSGDESDETEMETSVPCALGASIPPSSQPEQQIDSSGNSSGLSLPRSIRKSVQVVETPAVQTTPSQREKQGNKTVKPEHSSSQQPSSQAAKTSSQSRILATYRLQESNTQSDPSQEALNPSLPIEDESLRVDVLGTQTQASSSHPTSQETPRSHTEVVLDSSKTVQRQWDSSLFSSQPSANSSSFSFASFHPQPMSQLNGPSQNSMGELTSLDGATYFPDTSLGDSSGWTAPDAESPSKPRKIRQIEGTDTMTTFQSPNGGLVARRQSFIDKPDQTAQAFIFYEKFCNDYPPYSGDFAHFTEMCAKLRALREKGALQRSFLWDDFVILHLEEYQRHVEDCASQDFKTLKYEDFFCSSFARPRHKKRSLTTRAVNVAASQFVPPDTTTSSSQPPPCPVATQGERAHLSFTANLVDKLSDLHTRSSNNASANDIPNSPSTNTDIPLATQHSPLHHSGTLPAVQVKLEPDSSSNEVLDTQAHTMSSSGQRPVLSSSDQNMDDSTQHDEDDTKIKPDLSEIDMTEADESQEADRTHHRTASIELGDDTEHRHSSLVSPPASTQAVAEVAASTDDVQQEPPRPRPWFRSLRNIFPAGPVWSDDPNTPFKRWAREDQNVLQELNRRGGAKIQLDDKGVICRPTYKREKGPGSS</sequence>
<feature type="region of interest" description="Disordered" evidence="1">
    <location>
        <begin position="243"/>
        <end position="387"/>
    </location>
</feature>
<feature type="region of interest" description="Disordered" evidence="1">
    <location>
        <begin position="1086"/>
        <end position="1117"/>
    </location>
</feature>
<feature type="compositionally biased region" description="Polar residues" evidence="1">
    <location>
        <begin position="1131"/>
        <end position="1163"/>
    </location>
</feature>
<feature type="compositionally biased region" description="Polar residues" evidence="1">
    <location>
        <begin position="550"/>
        <end position="559"/>
    </location>
</feature>
<feature type="compositionally biased region" description="Basic and acidic residues" evidence="1">
    <location>
        <begin position="323"/>
        <end position="350"/>
    </location>
</feature>
<evidence type="ECO:0000313" key="2">
    <source>
        <dbReference type="EMBL" id="OGE58383.1"/>
    </source>
</evidence>
<feature type="compositionally biased region" description="Polar residues" evidence="1">
    <location>
        <begin position="488"/>
        <end position="514"/>
    </location>
</feature>
<dbReference type="Proteomes" id="UP000177622">
    <property type="component" value="Unassembled WGS sequence"/>
</dbReference>
<feature type="compositionally biased region" description="Polar residues" evidence="1">
    <location>
        <begin position="688"/>
        <end position="706"/>
    </location>
</feature>
<feature type="compositionally biased region" description="Basic and acidic residues" evidence="1">
    <location>
        <begin position="1164"/>
        <end position="1178"/>
    </location>
</feature>
<feature type="compositionally biased region" description="Polar residues" evidence="1">
    <location>
        <begin position="858"/>
        <end position="872"/>
    </location>
</feature>
<evidence type="ECO:0000313" key="3">
    <source>
        <dbReference type="Proteomes" id="UP000177622"/>
    </source>
</evidence>
<feature type="compositionally biased region" description="Acidic residues" evidence="1">
    <location>
        <begin position="666"/>
        <end position="675"/>
    </location>
</feature>
<protein>
    <recommendedName>
        <fullName evidence="4">Telomere replication protein EST3</fullName>
    </recommendedName>
</protein>
<evidence type="ECO:0000256" key="1">
    <source>
        <dbReference type="SAM" id="MobiDB-lite"/>
    </source>
</evidence>
<name>A0A1F5LYW7_PENAI</name>
<organism evidence="2 3">
    <name type="scientific">Penicillium arizonense</name>
    <dbReference type="NCBI Taxonomy" id="1835702"/>
    <lineage>
        <taxon>Eukaryota</taxon>
        <taxon>Fungi</taxon>
        <taxon>Dikarya</taxon>
        <taxon>Ascomycota</taxon>
        <taxon>Pezizomycotina</taxon>
        <taxon>Eurotiomycetes</taxon>
        <taxon>Eurotiomycetidae</taxon>
        <taxon>Eurotiales</taxon>
        <taxon>Aspergillaceae</taxon>
        <taxon>Penicillium</taxon>
    </lineage>
</organism>
<feature type="compositionally biased region" description="Basic and acidic residues" evidence="1">
    <location>
        <begin position="730"/>
        <end position="743"/>
    </location>
</feature>
<feature type="region of interest" description="Disordered" evidence="1">
    <location>
        <begin position="847"/>
        <end position="918"/>
    </location>
</feature>
<keyword evidence="3" id="KW-1185">Reference proteome</keyword>
<proteinExistence type="predicted"/>
<feature type="compositionally biased region" description="Polar residues" evidence="1">
    <location>
        <begin position="799"/>
        <end position="814"/>
    </location>
</feature>
<feature type="compositionally biased region" description="Polar residues" evidence="1">
    <location>
        <begin position="243"/>
        <end position="263"/>
    </location>
</feature>
<feature type="region of interest" description="Disordered" evidence="1">
    <location>
        <begin position="1044"/>
        <end position="1063"/>
    </location>
</feature>
<feature type="compositionally biased region" description="Polar residues" evidence="1">
    <location>
        <begin position="768"/>
        <end position="782"/>
    </location>
</feature>
<feature type="region of interest" description="Disordered" evidence="1">
    <location>
        <begin position="480"/>
        <end position="827"/>
    </location>
</feature>
<feature type="compositionally biased region" description="Polar residues" evidence="1">
    <location>
        <begin position="1086"/>
        <end position="1113"/>
    </location>
</feature>
<feature type="region of interest" description="Disordered" evidence="1">
    <location>
        <begin position="1130"/>
        <end position="1180"/>
    </location>
</feature>
<reference evidence="2 3" key="1">
    <citation type="journal article" date="2016" name="Sci. Rep.">
        <title>Penicillium arizonense, a new, genome sequenced fungal species, reveals a high chemical diversity in secreted metabolites.</title>
        <authorList>
            <person name="Grijseels S."/>
            <person name="Nielsen J.C."/>
            <person name="Randelovic M."/>
            <person name="Nielsen J."/>
            <person name="Nielsen K.F."/>
            <person name="Workman M."/>
            <person name="Frisvad J.C."/>
        </authorList>
    </citation>
    <scope>NUCLEOTIDE SEQUENCE [LARGE SCALE GENOMIC DNA]</scope>
    <source>
        <strain evidence="2 3">CBS 141311</strain>
    </source>
</reference>
<comment type="caution">
    <text evidence="2">The sequence shown here is derived from an EMBL/GenBank/DDBJ whole genome shotgun (WGS) entry which is preliminary data.</text>
</comment>
<feature type="compositionally biased region" description="Low complexity" evidence="1">
    <location>
        <begin position="744"/>
        <end position="760"/>
    </location>
</feature>
<accession>A0A1F5LYW7</accession>
<dbReference type="STRING" id="1835702.A0A1F5LYW7"/>
<feature type="compositionally biased region" description="Polar residues" evidence="1">
    <location>
        <begin position="351"/>
        <end position="362"/>
    </location>
</feature>
<evidence type="ECO:0008006" key="4">
    <source>
        <dbReference type="Google" id="ProtNLM"/>
    </source>
</evidence>
<gene>
    <name evidence="2" type="ORF">PENARI_c001G03007</name>
</gene>
<dbReference type="EMBL" id="LXJU01000001">
    <property type="protein sequence ID" value="OGE58383.1"/>
    <property type="molecule type" value="Genomic_DNA"/>
</dbReference>
<dbReference type="GeneID" id="34571081"/>
<dbReference type="RefSeq" id="XP_022493806.1">
    <property type="nucleotide sequence ID" value="XM_022626347.1"/>
</dbReference>